<sequence length="107" mass="12121">MAKPRSLTLEFRLAHQAQSKPPYITTTVALPIKSLLLTDTPSSNPERRFPPSRNFPRLVRISRIVFPCSVIAKTEHKHSHTRAKVTATSTQQSSSIFHPIHNRNDPE</sequence>
<evidence type="ECO:0000256" key="1">
    <source>
        <dbReference type="SAM" id="MobiDB-lite"/>
    </source>
</evidence>
<evidence type="ECO:0000313" key="3">
    <source>
        <dbReference type="Proteomes" id="UP001396334"/>
    </source>
</evidence>
<organism evidence="2 3">
    <name type="scientific">Hibiscus sabdariffa</name>
    <name type="common">roselle</name>
    <dbReference type="NCBI Taxonomy" id="183260"/>
    <lineage>
        <taxon>Eukaryota</taxon>
        <taxon>Viridiplantae</taxon>
        <taxon>Streptophyta</taxon>
        <taxon>Embryophyta</taxon>
        <taxon>Tracheophyta</taxon>
        <taxon>Spermatophyta</taxon>
        <taxon>Magnoliopsida</taxon>
        <taxon>eudicotyledons</taxon>
        <taxon>Gunneridae</taxon>
        <taxon>Pentapetalae</taxon>
        <taxon>rosids</taxon>
        <taxon>malvids</taxon>
        <taxon>Malvales</taxon>
        <taxon>Malvaceae</taxon>
        <taxon>Malvoideae</taxon>
        <taxon>Hibiscus</taxon>
    </lineage>
</organism>
<name>A0ABR2R1Q4_9ROSI</name>
<feature type="compositionally biased region" description="Polar residues" evidence="1">
    <location>
        <begin position="86"/>
        <end position="96"/>
    </location>
</feature>
<dbReference type="EMBL" id="JBBPBN010000028">
    <property type="protein sequence ID" value="KAK9006867.1"/>
    <property type="molecule type" value="Genomic_DNA"/>
</dbReference>
<feature type="region of interest" description="Disordered" evidence="1">
    <location>
        <begin position="76"/>
        <end position="107"/>
    </location>
</feature>
<keyword evidence="3" id="KW-1185">Reference proteome</keyword>
<protein>
    <submittedName>
        <fullName evidence="2">Uncharacterized protein</fullName>
    </submittedName>
</protein>
<comment type="caution">
    <text evidence="2">The sequence shown here is derived from an EMBL/GenBank/DDBJ whole genome shotgun (WGS) entry which is preliminary data.</text>
</comment>
<dbReference type="Proteomes" id="UP001396334">
    <property type="component" value="Unassembled WGS sequence"/>
</dbReference>
<evidence type="ECO:0000313" key="2">
    <source>
        <dbReference type="EMBL" id="KAK9006867.1"/>
    </source>
</evidence>
<proteinExistence type="predicted"/>
<reference evidence="2 3" key="1">
    <citation type="journal article" date="2024" name="G3 (Bethesda)">
        <title>Genome assembly of Hibiscus sabdariffa L. provides insights into metabolisms of medicinal natural products.</title>
        <authorList>
            <person name="Kim T."/>
        </authorList>
    </citation>
    <scope>NUCLEOTIDE SEQUENCE [LARGE SCALE GENOMIC DNA]</scope>
    <source>
        <strain evidence="2">TK-2024</strain>
        <tissue evidence="2">Old leaves</tissue>
    </source>
</reference>
<gene>
    <name evidence="2" type="ORF">V6N11_019198</name>
</gene>
<accession>A0ABR2R1Q4</accession>